<reference evidence="6 7" key="1">
    <citation type="submission" date="2017-05" db="EMBL/GenBank/DDBJ databases">
        <title>Full genome sequence of Pseudorhodoplanes sinuspersici.</title>
        <authorList>
            <person name="Dastgheib S.M.M."/>
            <person name="Shavandi M."/>
            <person name="Tirandaz H."/>
        </authorList>
    </citation>
    <scope>NUCLEOTIDE SEQUENCE [LARGE SCALE GENOMIC DNA]</scope>
    <source>
        <strain evidence="6 7">RIPI110</strain>
    </source>
</reference>
<keyword evidence="4" id="KW-1133">Transmembrane helix</keyword>
<keyword evidence="2" id="KW-1003">Cell membrane</keyword>
<evidence type="ECO:0000256" key="4">
    <source>
        <dbReference type="ARBA" id="ARBA00022989"/>
    </source>
</evidence>
<dbReference type="OrthoDB" id="7917346at2"/>
<dbReference type="Pfam" id="PF02653">
    <property type="entry name" value="BPD_transp_2"/>
    <property type="match status" value="1"/>
</dbReference>
<evidence type="ECO:0000256" key="5">
    <source>
        <dbReference type="ARBA" id="ARBA00023136"/>
    </source>
</evidence>
<dbReference type="Proteomes" id="UP000194137">
    <property type="component" value="Chromosome"/>
</dbReference>
<dbReference type="CDD" id="cd06581">
    <property type="entry name" value="TM_PBP1_LivM_like"/>
    <property type="match status" value="1"/>
</dbReference>
<dbReference type="PANTHER" id="PTHR30482">
    <property type="entry name" value="HIGH-AFFINITY BRANCHED-CHAIN AMINO ACID TRANSPORT SYSTEM PERMEASE"/>
    <property type="match status" value="1"/>
</dbReference>
<proteinExistence type="predicted"/>
<evidence type="ECO:0000313" key="6">
    <source>
        <dbReference type="EMBL" id="ARQ00247.1"/>
    </source>
</evidence>
<gene>
    <name evidence="6" type="ORF">CAK95_15075</name>
</gene>
<dbReference type="PANTHER" id="PTHR30482:SF17">
    <property type="entry name" value="ABC TRANSPORTER ATP-BINDING PROTEIN"/>
    <property type="match status" value="1"/>
</dbReference>
<dbReference type="STRING" id="1235591.CAK95_15075"/>
<sequence length="335" mass="36488">MSAVDIASHPATQALVNRHKLRWWEPIPWILAIGFFFLFPRHLGFGNEMLVMVLFALSLDLVLGYAGIVTLGHAAFFGIGAYTVGMLARHGIWTEPLSGLLIAAAVAAVFGLLSGFVLLRTTGLTLLMLTLCIMLLLEEVANLAQEWTGGYDGLDNVPIDPIFGRFEFNPLYPTTQYIYILCILFIGFLIVRTIVYSPFGESLTGIRENTLRMHAVGAPVRKRLVISYAISAAIAGVAGALWAQSNAYVNMSTLSLDRAATVLIILVLGGYGRLYGAFVGAVAYMVLSHYLAKLYPTAWQLGLGLMLMVIALFARNGIIGIFESLVARWRGKPAS</sequence>
<organism evidence="6 7">
    <name type="scientific">Pseudorhodoplanes sinuspersici</name>
    <dbReference type="NCBI Taxonomy" id="1235591"/>
    <lineage>
        <taxon>Bacteria</taxon>
        <taxon>Pseudomonadati</taxon>
        <taxon>Pseudomonadota</taxon>
        <taxon>Alphaproteobacteria</taxon>
        <taxon>Hyphomicrobiales</taxon>
        <taxon>Pseudorhodoplanes</taxon>
    </lineage>
</organism>
<dbReference type="RefSeq" id="WP_086088643.1">
    <property type="nucleotide sequence ID" value="NZ_CP021112.1"/>
</dbReference>
<dbReference type="AlphaFoldDB" id="A0A1W6ZS80"/>
<protein>
    <submittedName>
        <fullName evidence="6">Uncharacterized protein</fullName>
    </submittedName>
</protein>
<keyword evidence="3" id="KW-0812">Transmembrane</keyword>
<comment type="subcellular location">
    <subcellularLocation>
        <location evidence="1">Cell membrane</location>
        <topology evidence="1">Multi-pass membrane protein</topology>
    </subcellularLocation>
</comment>
<dbReference type="InterPro" id="IPR043428">
    <property type="entry name" value="LivM-like"/>
</dbReference>
<evidence type="ECO:0000256" key="3">
    <source>
        <dbReference type="ARBA" id="ARBA00022692"/>
    </source>
</evidence>
<dbReference type="KEGG" id="psin:CAK95_15075"/>
<dbReference type="InterPro" id="IPR001851">
    <property type="entry name" value="ABC_transp_permease"/>
</dbReference>
<dbReference type="EMBL" id="CP021112">
    <property type="protein sequence ID" value="ARQ00247.1"/>
    <property type="molecule type" value="Genomic_DNA"/>
</dbReference>
<dbReference type="GO" id="GO:0005886">
    <property type="term" value="C:plasma membrane"/>
    <property type="evidence" value="ECO:0007669"/>
    <property type="project" value="UniProtKB-SubCell"/>
</dbReference>
<accession>A0A1W6ZS80</accession>
<evidence type="ECO:0000256" key="1">
    <source>
        <dbReference type="ARBA" id="ARBA00004651"/>
    </source>
</evidence>
<evidence type="ECO:0000256" key="2">
    <source>
        <dbReference type="ARBA" id="ARBA00022475"/>
    </source>
</evidence>
<dbReference type="GO" id="GO:0015658">
    <property type="term" value="F:branched-chain amino acid transmembrane transporter activity"/>
    <property type="evidence" value="ECO:0007669"/>
    <property type="project" value="InterPro"/>
</dbReference>
<keyword evidence="7" id="KW-1185">Reference proteome</keyword>
<name>A0A1W6ZS80_9HYPH</name>
<evidence type="ECO:0000313" key="7">
    <source>
        <dbReference type="Proteomes" id="UP000194137"/>
    </source>
</evidence>
<keyword evidence="5" id="KW-0472">Membrane</keyword>